<dbReference type="Proteomes" id="UP000827505">
    <property type="component" value="Segment"/>
</dbReference>
<reference evidence="9 10" key="1">
    <citation type="submission" date="2021-08" db="EMBL/GenBank/DDBJ databases">
        <authorList>
            <person name="Mutusamy P."/>
            <person name="Jaya Jothi S."/>
            <person name="Su Yin L."/>
            <person name="Loke S."/>
            <person name="Petersen B."/>
            <person name="Sicheritz-Ponten T."/>
            <person name="Clokie M."/>
            <person name="Millard A."/>
            <person name="Rajandas H."/>
            <person name="Parimannan S."/>
        </authorList>
    </citation>
    <scope>NUCLEOTIDE SEQUENCE [LARGE SCALE GENOMIC DNA]</scope>
</reference>
<dbReference type="GO" id="GO:0046718">
    <property type="term" value="P:symbiont entry into host cell"/>
    <property type="evidence" value="ECO:0007669"/>
    <property type="project" value="UniProtKB-KW"/>
</dbReference>
<evidence type="ECO:0000256" key="6">
    <source>
        <dbReference type="ARBA" id="ARBA00023165"/>
    </source>
</evidence>
<evidence type="ECO:0000313" key="10">
    <source>
        <dbReference type="Proteomes" id="UP000827505"/>
    </source>
</evidence>
<keyword evidence="9" id="KW-0378">Hydrolase</keyword>
<keyword evidence="6" id="KW-1233">Viral attachment to host adhesion receptor</keyword>
<sequence>MSGTLTKFPTGSTQYKINFDYLSRKFVKVTLSNSLDATLNKELVVGNDYRFLSATTLEILASQSGFDVIQIYRQTSSELMVDFRDGSVLTSSDLTTAELQAIHIAEEGRDQTVEQAVQFAEAAEKSAEDAAASLSGIKDIIANNNIDSTIRSDLSKSDGYTMIGGLSERFSLPYKWVVVDNAPYNGDLEKAVSESSDGTGFLLGIGKSYDFLTFRNARNTKKNLTFVGGGVPELSADTRSLVAGTGTIIRGPMKTEAGGFQLVNLGVDCGGVVSDELLGGQWDDPIQCYGIGKEANVFIDNVKTLSHTNLTGPNYPGTHSLLLEILDGAYVGKVELIGGYHGLTLKGTNLDVMDAHCYGQRGDAFIIKSDSAAPAADIYVGRLKVGLRDNSKFTDVTMGGIYDAHDGVNIDNVEIGSLQVYNASWGLIPSNENTGYISNLRIGNYVAMNVYGNYYSLVIDGRCVGVNIGEHQCSNTSGGISIDPSSVNVSLGNGFSKCATKSGYKLGGNSLVHGNLIADENGEYGVDYAGGLGFDASKVLGYSNPFGLVSTEVSALGSTTGPKNGWGDTGDFSWVMHGKMSIVNGALIKGAGAVPYTSLPITAPRRRTRIAAWGVQGSSMIPVECYVEANGDLNVVGWESITDGNVINFSGQYLAK</sequence>
<name>A0AAE9BQN4_9CAUD</name>
<dbReference type="GO" id="GO:0098015">
    <property type="term" value="C:virus tail"/>
    <property type="evidence" value="ECO:0007669"/>
    <property type="project" value="UniProtKB-KW"/>
</dbReference>
<accession>A0AAE9BQN4</accession>
<evidence type="ECO:0000256" key="3">
    <source>
        <dbReference type="ARBA" id="ARBA00022732"/>
    </source>
</evidence>
<dbReference type="GO" id="GO:0016996">
    <property type="term" value="F:endo-alpha-(2,8)-sialidase activity"/>
    <property type="evidence" value="ECO:0007669"/>
    <property type="project" value="UniProtKB-EC"/>
</dbReference>
<evidence type="ECO:0000256" key="1">
    <source>
        <dbReference type="ARBA" id="ARBA00004328"/>
    </source>
</evidence>
<protein>
    <submittedName>
        <fullName evidence="9">Tail spike protein</fullName>
        <ecNumber evidence="9">3.2.1.129</ecNumber>
    </submittedName>
</protein>
<evidence type="ECO:0000256" key="4">
    <source>
        <dbReference type="ARBA" id="ARBA00022804"/>
    </source>
</evidence>
<dbReference type="EMBL" id="MZ923531">
    <property type="protein sequence ID" value="UAW07661.1"/>
    <property type="molecule type" value="Genomic_DNA"/>
</dbReference>
<evidence type="ECO:0000313" key="9">
    <source>
        <dbReference type="EMBL" id="UAW07661.1"/>
    </source>
</evidence>
<keyword evidence="10" id="KW-1185">Reference proteome</keyword>
<keyword evidence="9" id="KW-0326">Glycosidase</keyword>
<gene>
    <name evidence="9" type="ORF">JKMMMIAP_00031</name>
</gene>
<keyword evidence="5" id="KW-0946">Virion</keyword>
<keyword evidence="7" id="KW-1160">Virus entry into host cell</keyword>
<dbReference type="InterPro" id="IPR005604">
    <property type="entry name" value="Phage_T7_tail_fibre-like_N"/>
</dbReference>
<feature type="domain" description="Bacteriophage T7 tail fibre protein-like N-terminal" evidence="8">
    <location>
        <begin position="12"/>
        <end position="114"/>
    </location>
</feature>
<organism evidence="9 10">
    <name type="scientific">Salmonella phage PRF-SP1</name>
    <dbReference type="NCBI Taxonomy" id="2873462"/>
    <lineage>
        <taxon>Viruses</taxon>
        <taxon>Duplodnaviria</taxon>
        <taxon>Heunggongvirae</taxon>
        <taxon>Uroviricota</taxon>
        <taxon>Caudoviricetes</taxon>
        <taxon>Autographivirales</taxon>
        <taxon>Autotranscriptaviridae</taxon>
        <taxon>Studiervirinae</taxon>
        <taxon>Kayfunavirus</taxon>
        <taxon>Kayfunavirus PRFSP1</taxon>
    </lineage>
</organism>
<evidence type="ECO:0000256" key="7">
    <source>
        <dbReference type="ARBA" id="ARBA00023296"/>
    </source>
</evidence>
<proteinExistence type="predicted"/>
<dbReference type="Pfam" id="PF03906">
    <property type="entry name" value="Phage_T7_tail"/>
    <property type="match status" value="1"/>
</dbReference>
<dbReference type="EC" id="3.2.1.129" evidence="9"/>
<dbReference type="GO" id="GO:0098671">
    <property type="term" value="P:adhesion receptor-mediated virion attachment to host cell"/>
    <property type="evidence" value="ECO:0007669"/>
    <property type="project" value="UniProtKB-KW"/>
</dbReference>
<keyword evidence="2" id="KW-0945">Host-virus interaction</keyword>
<evidence type="ECO:0000256" key="5">
    <source>
        <dbReference type="ARBA" id="ARBA00022844"/>
    </source>
</evidence>
<keyword evidence="3" id="KW-1227">Viral tail protein</keyword>
<evidence type="ECO:0000256" key="2">
    <source>
        <dbReference type="ARBA" id="ARBA00022581"/>
    </source>
</evidence>
<evidence type="ECO:0000259" key="8">
    <source>
        <dbReference type="Pfam" id="PF03906"/>
    </source>
</evidence>
<comment type="subcellular location">
    <subcellularLocation>
        <location evidence="1">Virion</location>
    </subcellularLocation>
</comment>
<keyword evidence="4" id="KW-1161">Viral attachment to host cell</keyword>